<accession>A0ABU8GZJ6</accession>
<dbReference type="RefSeq" id="WP_336544327.1">
    <property type="nucleotide sequence ID" value="NZ_JBBBDM010000001.1"/>
</dbReference>
<keyword evidence="3" id="KW-1185">Reference proteome</keyword>
<dbReference type="InterPro" id="IPR008523">
    <property type="entry name" value="DUF805"/>
</dbReference>
<reference evidence="2 3" key="1">
    <citation type="journal article" date="2013" name="Int. J. Syst. Evol. Microbiol.">
        <title>Sphingomonas kyungheensis sp. nov., a bacterium with ginsenoside-converting activity isolated from soil of a ginseng field.</title>
        <authorList>
            <person name="Son H.M."/>
            <person name="Yang J.E."/>
            <person name="Park Y."/>
            <person name="Han C.K."/>
            <person name="Kim S.G."/>
            <person name="Kook M."/>
            <person name="Yi T.H."/>
        </authorList>
    </citation>
    <scope>NUCLEOTIDE SEQUENCE [LARGE SCALE GENOMIC DNA]</scope>
    <source>
        <strain evidence="2 3">LMG 26582</strain>
    </source>
</reference>
<dbReference type="EMBL" id="JBBBDM010000001">
    <property type="protein sequence ID" value="MEI5685809.1"/>
    <property type="molecule type" value="Genomic_DNA"/>
</dbReference>
<gene>
    <name evidence="2" type="ORF">V8201_01820</name>
</gene>
<protein>
    <recommendedName>
        <fullName evidence="4">DUF805 domain-containing protein</fullName>
    </recommendedName>
</protein>
<keyword evidence="1" id="KW-1133">Transmembrane helix</keyword>
<evidence type="ECO:0008006" key="4">
    <source>
        <dbReference type="Google" id="ProtNLM"/>
    </source>
</evidence>
<proteinExistence type="predicted"/>
<dbReference type="Pfam" id="PF05656">
    <property type="entry name" value="DUF805"/>
    <property type="match status" value="1"/>
</dbReference>
<feature type="transmembrane region" description="Helical" evidence="1">
    <location>
        <begin position="52"/>
        <end position="73"/>
    </location>
</feature>
<sequence>MLSGYVARPFRLFATFRGRSSRREFLCFTIMMWTSMFAAIGIGGAFDREGSHNWTVGLFLVVMLAFITPALAVKDGGCMTSMHRDGGFSRPPCPT</sequence>
<keyword evidence="1" id="KW-0472">Membrane</keyword>
<organism evidence="2 3">
    <name type="scientific">Sphingomonas kyungheensis</name>
    <dbReference type="NCBI Taxonomy" id="1069987"/>
    <lineage>
        <taxon>Bacteria</taxon>
        <taxon>Pseudomonadati</taxon>
        <taxon>Pseudomonadota</taxon>
        <taxon>Alphaproteobacteria</taxon>
        <taxon>Sphingomonadales</taxon>
        <taxon>Sphingomonadaceae</taxon>
        <taxon>Sphingomonas</taxon>
    </lineage>
</organism>
<feature type="transmembrane region" description="Helical" evidence="1">
    <location>
        <begin position="25"/>
        <end position="46"/>
    </location>
</feature>
<dbReference type="Proteomes" id="UP001367771">
    <property type="component" value="Unassembled WGS sequence"/>
</dbReference>
<name>A0ABU8GZJ6_9SPHN</name>
<comment type="caution">
    <text evidence="2">The sequence shown here is derived from an EMBL/GenBank/DDBJ whole genome shotgun (WGS) entry which is preliminary data.</text>
</comment>
<evidence type="ECO:0000256" key="1">
    <source>
        <dbReference type="SAM" id="Phobius"/>
    </source>
</evidence>
<evidence type="ECO:0000313" key="3">
    <source>
        <dbReference type="Proteomes" id="UP001367771"/>
    </source>
</evidence>
<keyword evidence="1" id="KW-0812">Transmembrane</keyword>
<evidence type="ECO:0000313" key="2">
    <source>
        <dbReference type="EMBL" id="MEI5685809.1"/>
    </source>
</evidence>